<dbReference type="Proteomes" id="UP001517367">
    <property type="component" value="Unassembled WGS sequence"/>
</dbReference>
<name>A0ABW9JG76_9SPHI</name>
<evidence type="ECO:0000313" key="2">
    <source>
        <dbReference type="EMBL" id="MFN0290178.1"/>
    </source>
</evidence>
<sequence>MAEKVNKNQQATKSLLEKSRALREKSRETENKFNELKAKVDKFIHSEEPRSNTDN</sequence>
<keyword evidence="3" id="KW-1185">Reference proteome</keyword>
<comment type="caution">
    <text evidence="2">The sequence shown here is derived from an EMBL/GenBank/DDBJ whole genome shotgun (WGS) entry which is preliminary data.</text>
</comment>
<evidence type="ECO:0000313" key="3">
    <source>
        <dbReference type="Proteomes" id="UP001517367"/>
    </source>
</evidence>
<dbReference type="EMBL" id="SRMP02000001">
    <property type="protein sequence ID" value="MFN0290178.1"/>
    <property type="molecule type" value="Genomic_DNA"/>
</dbReference>
<evidence type="ECO:0000256" key="1">
    <source>
        <dbReference type="SAM" id="MobiDB-lite"/>
    </source>
</evidence>
<dbReference type="RefSeq" id="WP_171046890.1">
    <property type="nucleotide sequence ID" value="NZ_SRMP02000001.1"/>
</dbReference>
<feature type="compositionally biased region" description="Basic and acidic residues" evidence="1">
    <location>
        <begin position="15"/>
        <end position="55"/>
    </location>
</feature>
<protein>
    <submittedName>
        <fullName evidence="2">Uncharacterized protein</fullName>
    </submittedName>
</protein>
<feature type="region of interest" description="Disordered" evidence="1">
    <location>
        <begin position="1"/>
        <end position="55"/>
    </location>
</feature>
<proteinExistence type="predicted"/>
<gene>
    <name evidence="2" type="ORF">E5L68_002185</name>
</gene>
<organism evidence="2 3">
    <name type="scientific">Pedobacter helvus</name>
    <dbReference type="NCBI Taxonomy" id="2563444"/>
    <lineage>
        <taxon>Bacteria</taxon>
        <taxon>Pseudomonadati</taxon>
        <taxon>Bacteroidota</taxon>
        <taxon>Sphingobacteriia</taxon>
        <taxon>Sphingobacteriales</taxon>
        <taxon>Sphingobacteriaceae</taxon>
        <taxon>Pedobacter</taxon>
    </lineage>
</organism>
<reference evidence="2 3" key="1">
    <citation type="submission" date="2024-12" db="EMBL/GenBank/DDBJ databases">
        <authorList>
            <person name="Hu S."/>
        </authorList>
    </citation>
    <scope>NUCLEOTIDE SEQUENCE [LARGE SCALE GENOMIC DNA]</scope>
    <source>
        <strain evidence="2 3">P-25</strain>
    </source>
</reference>
<accession>A0ABW9JG76</accession>